<organism evidence="1 2">
    <name type="scientific">Mesomycoplasma ovipneumoniae 14811</name>
    <dbReference type="NCBI Taxonomy" id="1188239"/>
    <lineage>
        <taxon>Bacteria</taxon>
        <taxon>Bacillati</taxon>
        <taxon>Mycoplasmatota</taxon>
        <taxon>Mycoplasmoidales</taxon>
        <taxon>Metamycoplasmataceae</taxon>
        <taxon>Mesomycoplasma</taxon>
    </lineage>
</organism>
<dbReference type="EMBL" id="JFAD01000013">
    <property type="protein sequence ID" value="EXU61267.1"/>
    <property type="molecule type" value="Genomic_DNA"/>
</dbReference>
<dbReference type="AlphaFoldDB" id="A0A014NQW7"/>
<dbReference type="eggNOG" id="ENOG5031Z62">
    <property type="taxonomic scope" value="Bacteria"/>
</dbReference>
<dbReference type="Proteomes" id="UP000020977">
    <property type="component" value="Unassembled WGS sequence"/>
</dbReference>
<comment type="caution">
    <text evidence="1">The sequence shown here is derived from an EMBL/GenBank/DDBJ whole genome shotgun (WGS) entry which is preliminary data.</text>
</comment>
<dbReference type="RefSeq" id="WP_230577102.1">
    <property type="nucleotide sequence ID" value="NZ_JFAD01000013.1"/>
</dbReference>
<gene>
    <name evidence="1" type="ORF">MOVI_2170</name>
</gene>
<protein>
    <submittedName>
        <fullName evidence="1">Uncharacterized protein</fullName>
    </submittedName>
</protein>
<proteinExistence type="predicted"/>
<accession>A0A014NQW7</accession>
<sequence>MVGDQNLSYYGGLFYQDKISWTGQVETKFRLKNKYYYSPKNLKLQLISWISGLGSPSFQVGDEIRYDGKFSPRASMNTDAWIDSNGYLIQTITSHNNKYASINYDYHGWKYKVTKFGSYAAARVDFGWKTRNLLSNSAFYKVSELSESLG</sequence>
<evidence type="ECO:0000313" key="2">
    <source>
        <dbReference type="Proteomes" id="UP000020977"/>
    </source>
</evidence>
<evidence type="ECO:0000313" key="1">
    <source>
        <dbReference type="EMBL" id="EXU61267.1"/>
    </source>
</evidence>
<reference evidence="1 2" key="1">
    <citation type="submission" date="2014-03" db="EMBL/GenBank/DDBJ databases">
        <title>Genome sequence of Mycoplasma ovipneumoniae strain 14811.</title>
        <authorList>
            <person name="Sirand-Pugnet P."/>
            <person name="Breton M."/>
            <person name="Dordet-Frisoni E."/>
            <person name="Baranowski E."/>
            <person name="Barre A."/>
            <person name="Couture C."/>
            <person name="Dupuy V."/>
            <person name="Gaurivaud P."/>
            <person name="Jacob D."/>
            <person name="Lemaitre C."/>
            <person name="Manso-Silvan L."/>
            <person name="Nikolski M."/>
            <person name="Nouvel L.-X."/>
            <person name="Poumarat F."/>
            <person name="Tardy F."/>
            <person name="Thebault P."/>
            <person name="Theil S."/>
            <person name="Citti C."/>
            <person name="Thiaucourt F."/>
            <person name="Blanchard A."/>
        </authorList>
    </citation>
    <scope>NUCLEOTIDE SEQUENCE [LARGE SCALE GENOMIC DNA]</scope>
    <source>
        <strain evidence="1 2">14811</strain>
    </source>
</reference>
<name>A0A014NQW7_9BACT</name>